<evidence type="ECO:0000313" key="12">
    <source>
        <dbReference type="EMBL" id="QCI07753.1"/>
    </source>
</evidence>
<sequence length="664" mass="79173">MQISCKLLNKLINLNHITLEKLEHILALRGFEIENITENIQNQDKIINFNVTANRRELSNITRIAQEISIILNIPLQSKIINLSKYIQYSYHDLNSNSFNIIKYVIIHHIKSIQNQIMPQRIQEYINKPNNNLLCNIQRYIKIKWAQDLYYIPLVNNSIDLNNLILQNKTNLFQISTKTENKILFQLQSNQIANYKYNNLDLNNSKSVLLILPVYNYQHQQYNNIDYFFNSYQEIIQLLTTYGQYQFSKSYTHNYTIKYQAKILYFNKNYILNILGPISDYKLKKLKYFNTKQILYLLKQLCFEPQYYNKTFKITIPTYREHDLTRKIDIVEEIARIYGFDKFINKIPQTKHKGKISITTKLIQKIRYILRHAGFKEVVNSSLSPLNKKTFNKNNNVILYNPMTEEQPLLRTNLLNHLIHNYNYHIKHNSKNLAIFEIGKIFYKKNNKIIEELNLSGLVYNSTFMRTDWTNIAKNINWFHAKGILEDFLEKIGATYYWKIIYINKYMNLNNYLNYQQQLGIYSKINHNLIGILTQLKPKINTNIKENYSIYVFEFYLNQLIQNISIKKTINYIIKPYSLYPSVTRDISININNKNSLVNIKQNIQKKYQHLIESIDIINVYYNPKLKLKSLCLRITYKAVNRTLNNKDIQNIDKNLNQIIKISI</sequence>
<dbReference type="GO" id="GO:0003723">
    <property type="term" value="F:RNA binding"/>
    <property type="evidence" value="ECO:0007669"/>
    <property type="project" value="InterPro"/>
</dbReference>
<accession>A0A4D6WWD8</accession>
<dbReference type="InterPro" id="IPR005147">
    <property type="entry name" value="tRNA_synthase_B5-dom"/>
</dbReference>
<evidence type="ECO:0000256" key="8">
    <source>
        <dbReference type="ARBA" id="ARBA00022917"/>
    </source>
</evidence>
<keyword evidence="3 12" id="KW-0436">Ligase</keyword>
<proteinExistence type="predicted"/>
<gene>
    <name evidence="12" type="primary">syfB</name>
</gene>
<dbReference type="PROSITE" id="PS51447">
    <property type="entry name" value="FDX_ACB"/>
    <property type="match status" value="1"/>
</dbReference>
<keyword evidence="6" id="KW-0067">ATP-binding</keyword>
<dbReference type="GO" id="GO:0009328">
    <property type="term" value="C:phenylalanine-tRNA ligase complex"/>
    <property type="evidence" value="ECO:0007669"/>
    <property type="project" value="TreeGrafter"/>
</dbReference>
<dbReference type="Pfam" id="PF03147">
    <property type="entry name" value="FDX-ACB"/>
    <property type="match status" value="1"/>
</dbReference>
<evidence type="ECO:0000256" key="5">
    <source>
        <dbReference type="ARBA" id="ARBA00022741"/>
    </source>
</evidence>
<dbReference type="GO" id="GO:0000287">
    <property type="term" value="F:magnesium ion binding"/>
    <property type="evidence" value="ECO:0007669"/>
    <property type="project" value="InterPro"/>
</dbReference>
<comment type="cofactor">
    <cofactor evidence="1">
        <name>Mg(2+)</name>
        <dbReference type="ChEBI" id="CHEBI:18420"/>
    </cofactor>
</comment>
<keyword evidence="12" id="KW-0934">Plastid</keyword>
<dbReference type="InterPro" id="IPR009061">
    <property type="entry name" value="DNA-bd_dom_put_sf"/>
</dbReference>
<protein>
    <recommendedName>
        <fullName evidence="2">phenylalanine--tRNA ligase</fullName>
        <ecNumber evidence="2">6.1.1.20</ecNumber>
    </recommendedName>
</protein>
<dbReference type="Pfam" id="PF17759">
    <property type="entry name" value="tRNA_synthFbeta"/>
    <property type="match status" value="1"/>
</dbReference>
<evidence type="ECO:0000256" key="7">
    <source>
        <dbReference type="ARBA" id="ARBA00022842"/>
    </source>
</evidence>
<dbReference type="PANTHER" id="PTHR10947">
    <property type="entry name" value="PHENYLALANYL-TRNA SYNTHETASE BETA CHAIN AND LEUCINE-RICH REPEAT-CONTAINING PROTEIN 47"/>
    <property type="match status" value="1"/>
</dbReference>
<dbReference type="InterPro" id="IPR045060">
    <property type="entry name" value="Phe-tRNA-ligase_IIc_bsu"/>
</dbReference>
<evidence type="ECO:0000259" key="10">
    <source>
        <dbReference type="PROSITE" id="PS51447"/>
    </source>
</evidence>
<dbReference type="EC" id="6.1.1.20" evidence="2"/>
<evidence type="ECO:0000256" key="3">
    <source>
        <dbReference type="ARBA" id="ARBA00022598"/>
    </source>
</evidence>
<dbReference type="Gene3D" id="3.30.930.10">
    <property type="entry name" value="Bira Bifunctional Protein, Domain 2"/>
    <property type="match status" value="1"/>
</dbReference>
<keyword evidence="8" id="KW-0648">Protein biosynthesis</keyword>
<reference evidence="12" key="1">
    <citation type="journal article" date="2019" name="Mol. Phylogenet. Evol.">
        <title>Morphological evolution and classification of the red algal order Ceramiales inferred using plastid phylogenomics.</title>
        <authorList>
            <person name="Diaz-Tapia P."/>
            <person name="Pasella M.M."/>
            <person name="Verbruggen H."/>
            <person name="Maggs C.A."/>
        </authorList>
    </citation>
    <scope>NUCLEOTIDE SEQUENCE</scope>
    <source>
        <strain evidence="12">PD2941_1</strain>
    </source>
</reference>
<evidence type="ECO:0000259" key="11">
    <source>
        <dbReference type="PROSITE" id="PS51483"/>
    </source>
</evidence>
<feature type="domain" description="FDX-ACB" evidence="10">
    <location>
        <begin position="578"/>
        <end position="664"/>
    </location>
</feature>
<evidence type="ECO:0000256" key="2">
    <source>
        <dbReference type="ARBA" id="ARBA00012814"/>
    </source>
</evidence>
<dbReference type="Pfam" id="PF03484">
    <property type="entry name" value="B5"/>
    <property type="match status" value="1"/>
</dbReference>
<geneLocation type="plastid" evidence="12"/>
<dbReference type="GO" id="GO:0005524">
    <property type="term" value="F:ATP binding"/>
    <property type="evidence" value="ECO:0007669"/>
    <property type="project" value="UniProtKB-KW"/>
</dbReference>
<evidence type="ECO:0000256" key="6">
    <source>
        <dbReference type="ARBA" id="ARBA00022840"/>
    </source>
</evidence>
<organism evidence="12">
    <name type="scientific">Pleonosporium borreri</name>
    <dbReference type="NCBI Taxonomy" id="2575635"/>
    <lineage>
        <taxon>Eukaryota</taxon>
        <taxon>Rhodophyta</taxon>
        <taxon>Florideophyceae</taxon>
        <taxon>Rhodymeniophycidae</taxon>
        <taxon>Ceramiales</taxon>
        <taxon>Ceramiaceae</taxon>
        <taxon>Pleonosporium</taxon>
    </lineage>
</organism>
<name>A0A4D6WWD8_9FLOR</name>
<dbReference type="AlphaFoldDB" id="A0A4D6WWD8"/>
<dbReference type="Gene3D" id="3.30.70.380">
    <property type="entry name" value="Ferrodoxin-fold anticodon-binding domain"/>
    <property type="match status" value="1"/>
</dbReference>
<reference evidence="12" key="2">
    <citation type="submission" date="2019-04" db="EMBL/GenBank/DDBJ databases">
        <authorList>
            <person name="Pasella M."/>
        </authorList>
    </citation>
    <scope>NUCLEOTIDE SEQUENCE</scope>
    <source>
        <strain evidence="12">PD2941_1</strain>
    </source>
</reference>
<dbReference type="Gene3D" id="3.30.56.10">
    <property type="match status" value="2"/>
</dbReference>
<evidence type="ECO:0000256" key="9">
    <source>
        <dbReference type="ARBA" id="ARBA00023146"/>
    </source>
</evidence>
<keyword evidence="7" id="KW-0460">Magnesium</keyword>
<keyword evidence="5" id="KW-0547">Nucleotide-binding</keyword>
<dbReference type="GO" id="GO:0006432">
    <property type="term" value="P:phenylalanyl-tRNA aminoacylation"/>
    <property type="evidence" value="ECO:0007669"/>
    <property type="project" value="InterPro"/>
</dbReference>
<dbReference type="EMBL" id="MK814700">
    <property type="protein sequence ID" value="QCI07753.1"/>
    <property type="molecule type" value="Genomic_DNA"/>
</dbReference>
<dbReference type="SMART" id="SM00896">
    <property type="entry name" value="FDX-ACB"/>
    <property type="match status" value="1"/>
</dbReference>
<dbReference type="PANTHER" id="PTHR10947:SF0">
    <property type="entry name" value="PHENYLALANINE--TRNA LIGASE BETA SUBUNIT"/>
    <property type="match status" value="1"/>
</dbReference>
<dbReference type="SUPFAM" id="SSF54991">
    <property type="entry name" value="Anticodon-binding domain of PheRS"/>
    <property type="match status" value="1"/>
</dbReference>
<dbReference type="SUPFAM" id="SSF55681">
    <property type="entry name" value="Class II aaRS and biotin synthetases"/>
    <property type="match status" value="1"/>
</dbReference>
<dbReference type="PROSITE" id="PS51483">
    <property type="entry name" value="B5"/>
    <property type="match status" value="1"/>
</dbReference>
<dbReference type="SMART" id="SM00874">
    <property type="entry name" value="B5"/>
    <property type="match status" value="1"/>
</dbReference>
<dbReference type="SUPFAM" id="SSF46955">
    <property type="entry name" value="Putative DNA-binding domain"/>
    <property type="match status" value="2"/>
</dbReference>
<dbReference type="InterPro" id="IPR005121">
    <property type="entry name" value="Fdx_antiC-bd"/>
</dbReference>
<keyword evidence="9" id="KW-0030">Aminoacyl-tRNA synthetase</keyword>
<feature type="domain" description="B5" evidence="11">
    <location>
        <begin position="259"/>
        <end position="345"/>
    </location>
</feature>
<evidence type="ECO:0000256" key="1">
    <source>
        <dbReference type="ARBA" id="ARBA00001946"/>
    </source>
</evidence>
<keyword evidence="4" id="KW-0479">Metal-binding</keyword>
<evidence type="ECO:0000256" key="4">
    <source>
        <dbReference type="ARBA" id="ARBA00022723"/>
    </source>
</evidence>
<dbReference type="InterPro" id="IPR036690">
    <property type="entry name" value="Fdx_antiC-bd_sf"/>
</dbReference>
<dbReference type="InterPro" id="IPR041616">
    <property type="entry name" value="PheRS_beta_core"/>
</dbReference>
<dbReference type="GO" id="GO:0004826">
    <property type="term" value="F:phenylalanine-tRNA ligase activity"/>
    <property type="evidence" value="ECO:0007669"/>
    <property type="project" value="UniProtKB-EC"/>
</dbReference>
<dbReference type="InterPro" id="IPR045864">
    <property type="entry name" value="aa-tRNA-synth_II/BPL/LPL"/>
</dbReference>